<sequence>MGTFDEERDRNAHLPTGEAAPPSPPGAPEPPFQAIFPNLDRVSRDSLRKGTFSRRRIIRAAIGFLVVVITIVVIVWLTGPSV</sequence>
<evidence type="ECO:0000256" key="1">
    <source>
        <dbReference type="SAM" id="MobiDB-lite"/>
    </source>
</evidence>
<reference evidence="3 4" key="1">
    <citation type="submission" date="2018-11" db="EMBL/GenBank/DDBJ databases">
        <title>Sequencing the genomes of 1000 actinobacteria strains.</title>
        <authorList>
            <person name="Klenk H.-P."/>
        </authorList>
    </citation>
    <scope>NUCLEOTIDE SEQUENCE [LARGE SCALE GENOMIC DNA]</scope>
    <source>
        <strain evidence="3 4">DSM 14012</strain>
    </source>
</reference>
<dbReference type="AlphaFoldDB" id="A0A3N2C023"/>
<keyword evidence="2" id="KW-0812">Transmembrane</keyword>
<name>A0A3N2C023_9MICO</name>
<dbReference type="Proteomes" id="UP000266915">
    <property type="component" value="Unassembled WGS sequence"/>
</dbReference>
<evidence type="ECO:0000313" key="4">
    <source>
        <dbReference type="Proteomes" id="UP000266915"/>
    </source>
</evidence>
<feature type="compositionally biased region" description="Pro residues" evidence="1">
    <location>
        <begin position="21"/>
        <end position="31"/>
    </location>
</feature>
<keyword evidence="4" id="KW-1185">Reference proteome</keyword>
<evidence type="ECO:0000313" key="3">
    <source>
        <dbReference type="EMBL" id="ROR80832.1"/>
    </source>
</evidence>
<organism evidence="3 4">
    <name type="scientific">Plantibacter flavus</name>
    <dbReference type="NCBI Taxonomy" id="150123"/>
    <lineage>
        <taxon>Bacteria</taxon>
        <taxon>Bacillati</taxon>
        <taxon>Actinomycetota</taxon>
        <taxon>Actinomycetes</taxon>
        <taxon>Micrococcales</taxon>
        <taxon>Microbacteriaceae</taxon>
        <taxon>Plantibacter</taxon>
    </lineage>
</organism>
<feature type="compositionally biased region" description="Basic and acidic residues" evidence="1">
    <location>
        <begin position="1"/>
        <end position="12"/>
    </location>
</feature>
<feature type="transmembrane region" description="Helical" evidence="2">
    <location>
        <begin position="57"/>
        <end position="77"/>
    </location>
</feature>
<dbReference type="EMBL" id="RKHL01000001">
    <property type="protein sequence ID" value="ROR80832.1"/>
    <property type="molecule type" value="Genomic_DNA"/>
</dbReference>
<keyword evidence="2" id="KW-1133">Transmembrane helix</keyword>
<gene>
    <name evidence="3" type="ORF">EDD42_0879</name>
</gene>
<accession>A0A3N2C023</accession>
<comment type="caution">
    <text evidence="3">The sequence shown here is derived from an EMBL/GenBank/DDBJ whole genome shotgun (WGS) entry which is preliminary data.</text>
</comment>
<proteinExistence type="predicted"/>
<feature type="region of interest" description="Disordered" evidence="1">
    <location>
        <begin position="1"/>
        <end position="35"/>
    </location>
</feature>
<evidence type="ECO:0000256" key="2">
    <source>
        <dbReference type="SAM" id="Phobius"/>
    </source>
</evidence>
<protein>
    <submittedName>
        <fullName evidence="3">Uncharacterized protein</fullName>
    </submittedName>
</protein>
<keyword evidence="2" id="KW-0472">Membrane</keyword>